<keyword evidence="3" id="KW-0408">Iron</keyword>
<evidence type="ECO:0000256" key="3">
    <source>
        <dbReference type="ARBA" id="ARBA00023004"/>
    </source>
</evidence>
<sequence length="303" mass="34309">MTACQSEEVNHLTNRITKQHGRPLLIDKLLEASVANNISALVFGRRFPFEDPVRAFFDSRNDKLARVFATGAHYVFFPRWIFYIRNLLPSSGARIVKEVYEEIARFISGEVESHESSLDDTDNRDFIDGYMKKIKEDRDSQVSNFKIRYRDKKQQRRSPLSREGAFRARATIARAWKVPKPYRERVPSSVSRVGEDGFALPCDSAGGTPVPAVGPGSSAPKNVEPRRGGSRKRKLSKQKQRVYFRGTQWCLRRSIPRGGSSCHEKRALSASCSSASPSNLEVFFVFVHAPDDNGDDIFDKVHP</sequence>
<dbReference type="GO" id="GO:0005737">
    <property type="term" value="C:cytoplasm"/>
    <property type="evidence" value="ECO:0007669"/>
    <property type="project" value="TreeGrafter"/>
</dbReference>
<dbReference type="GO" id="GO:0006805">
    <property type="term" value="P:xenobiotic metabolic process"/>
    <property type="evidence" value="ECO:0007669"/>
    <property type="project" value="TreeGrafter"/>
</dbReference>
<evidence type="ECO:0000256" key="4">
    <source>
        <dbReference type="ARBA" id="ARBA00023033"/>
    </source>
</evidence>
<reference evidence="6 7" key="1">
    <citation type="journal article" date="2020" name="Cell">
        <title>Large-Scale Comparative Analyses of Tick Genomes Elucidate Their Genetic Diversity and Vector Capacities.</title>
        <authorList>
            <consortium name="Tick Genome and Microbiome Consortium (TIGMIC)"/>
            <person name="Jia N."/>
            <person name="Wang J."/>
            <person name="Shi W."/>
            <person name="Du L."/>
            <person name="Sun Y."/>
            <person name="Zhan W."/>
            <person name="Jiang J.F."/>
            <person name="Wang Q."/>
            <person name="Zhang B."/>
            <person name="Ji P."/>
            <person name="Bell-Sakyi L."/>
            <person name="Cui X.M."/>
            <person name="Yuan T.T."/>
            <person name="Jiang B.G."/>
            <person name="Yang W.F."/>
            <person name="Lam T.T."/>
            <person name="Chang Q.C."/>
            <person name="Ding S.J."/>
            <person name="Wang X.J."/>
            <person name="Zhu J.G."/>
            <person name="Ruan X.D."/>
            <person name="Zhao L."/>
            <person name="Wei J.T."/>
            <person name="Ye R.Z."/>
            <person name="Que T.C."/>
            <person name="Du C.H."/>
            <person name="Zhou Y.H."/>
            <person name="Cheng J.X."/>
            <person name="Dai P.F."/>
            <person name="Guo W.B."/>
            <person name="Han X.H."/>
            <person name="Huang E.J."/>
            <person name="Li L.F."/>
            <person name="Wei W."/>
            <person name="Gao Y.C."/>
            <person name="Liu J.Z."/>
            <person name="Shao H.Z."/>
            <person name="Wang X."/>
            <person name="Wang C.C."/>
            <person name="Yang T.C."/>
            <person name="Huo Q.B."/>
            <person name="Li W."/>
            <person name="Chen H.Y."/>
            <person name="Chen S.E."/>
            <person name="Zhou L.G."/>
            <person name="Ni X.B."/>
            <person name="Tian J.H."/>
            <person name="Sheng Y."/>
            <person name="Liu T."/>
            <person name="Pan Y.S."/>
            <person name="Xia L.Y."/>
            <person name="Li J."/>
            <person name="Zhao F."/>
            <person name="Cao W.C."/>
        </authorList>
    </citation>
    <scope>NUCLEOTIDE SEQUENCE [LARGE SCALE GENOMIC DNA]</scope>
    <source>
        <strain evidence="6">HaeL-2018</strain>
    </source>
</reference>
<dbReference type="PANTHER" id="PTHR24300">
    <property type="entry name" value="CYTOCHROME P450 508A4-RELATED"/>
    <property type="match status" value="1"/>
</dbReference>
<feature type="compositionally biased region" description="Low complexity" evidence="5">
    <location>
        <begin position="204"/>
        <end position="218"/>
    </location>
</feature>
<proteinExistence type="inferred from homology"/>
<protein>
    <recommendedName>
        <fullName evidence="8">Cytochrome P450</fullName>
    </recommendedName>
</protein>
<dbReference type="GO" id="GO:0006082">
    <property type="term" value="P:organic acid metabolic process"/>
    <property type="evidence" value="ECO:0007669"/>
    <property type="project" value="TreeGrafter"/>
</dbReference>
<evidence type="ECO:0000256" key="5">
    <source>
        <dbReference type="SAM" id="MobiDB-lite"/>
    </source>
</evidence>
<dbReference type="SUPFAM" id="SSF48264">
    <property type="entry name" value="Cytochrome P450"/>
    <property type="match status" value="1"/>
</dbReference>
<dbReference type="Pfam" id="PF00067">
    <property type="entry name" value="p450"/>
    <property type="match status" value="1"/>
</dbReference>
<feature type="compositionally biased region" description="Basic residues" evidence="5">
    <location>
        <begin position="228"/>
        <end position="239"/>
    </location>
</feature>
<dbReference type="VEuPathDB" id="VectorBase:HLOH_057684"/>
<accession>A0A9J6GY73</accession>
<name>A0A9J6GY73_HAELO</name>
<dbReference type="Proteomes" id="UP000821853">
    <property type="component" value="Chromosome 8"/>
</dbReference>
<dbReference type="PANTHER" id="PTHR24300:SF375">
    <property type="entry name" value="CYTOCHROME P450 FAMILY"/>
    <property type="match status" value="1"/>
</dbReference>
<dbReference type="OrthoDB" id="6486579at2759"/>
<comment type="similarity">
    <text evidence="1">Belongs to the cytochrome P450 family.</text>
</comment>
<evidence type="ECO:0000313" key="6">
    <source>
        <dbReference type="EMBL" id="KAH9379785.1"/>
    </source>
</evidence>
<keyword evidence="4" id="KW-0560">Oxidoreductase</keyword>
<dbReference type="InterPro" id="IPR001128">
    <property type="entry name" value="Cyt_P450"/>
</dbReference>
<dbReference type="EMBL" id="JABSTR010000010">
    <property type="protein sequence ID" value="KAH9379785.1"/>
    <property type="molecule type" value="Genomic_DNA"/>
</dbReference>
<organism evidence="6 7">
    <name type="scientific">Haemaphysalis longicornis</name>
    <name type="common">Bush tick</name>
    <dbReference type="NCBI Taxonomy" id="44386"/>
    <lineage>
        <taxon>Eukaryota</taxon>
        <taxon>Metazoa</taxon>
        <taxon>Ecdysozoa</taxon>
        <taxon>Arthropoda</taxon>
        <taxon>Chelicerata</taxon>
        <taxon>Arachnida</taxon>
        <taxon>Acari</taxon>
        <taxon>Parasitiformes</taxon>
        <taxon>Ixodida</taxon>
        <taxon>Ixodoidea</taxon>
        <taxon>Ixodidae</taxon>
        <taxon>Haemaphysalinae</taxon>
        <taxon>Haemaphysalis</taxon>
    </lineage>
</organism>
<dbReference type="Gene3D" id="1.10.630.10">
    <property type="entry name" value="Cytochrome P450"/>
    <property type="match status" value="1"/>
</dbReference>
<dbReference type="GO" id="GO:0005506">
    <property type="term" value="F:iron ion binding"/>
    <property type="evidence" value="ECO:0007669"/>
    <property type="project" value="InterPro"/>
</dbReference>
<evidence type="ECO:0000256" key="1">
    <source>
        <dbReference type="ARBA" id="ARBA00010617"/>
    </source>
</evidence>
<keyword evidence="7" id="KW-1185">Reference proteome</keyword>
<gene>
    <name evidence="6" type="ORF">HPB48_017344</name>
</gene>
<keyword evidence="4" id="KW-0503">Monooxygenase</keyword>
<evidence type="ECO:0000313" key="7">
    <source>
        <dbReference type="Proteomes" id="UP000821853"/>
    </source>
</evidence>
<keyword evidence="2" id="KW-0479">Metal-binding</keyword>
<evidence type="ECO:0008006" key="8">
    <source>
        <dbReference type="Google" id="ProtNLM"/>
    </source>
</evidence>
<dbReference type="AlphaFoldDB" id="A0A9J6GY73"/>
<comment type="caution">
    <text evidence="6">The sequence shown here is derived from an EMBL/GenBank/DDBJ whole genome shotgun (WGS) entry which is preliminary data.</text>
</comment>
<dbReference type="GO" id="GO:0016712">
    <property type="term" value="F:oxidoreductase activity, acting on paired donors, with incorporation or reduction of molecular oxygen, reduced flavin or flavoprotein as one donor, and incorporation of one atom of oxygen"/>
    <property type="evidence" value="ECO:0007669"/>
    <property type="project" value="TreeGrafter"/>
</dbReference>
<dbReference type="InterPro" id="IPR036396">
    <property type="entry name" value="Cyt_P450_sf"/>
</dbReference>
<feature type="region of interest" description="Disordered" evidence="5">
    <location>
        <begin position="204"/>
        <end position="239"/>
    </location>
</feature>
<dbReference type="GO" id="GO:0020037">
    <property type="term" value="F:heme binding"/>
    <property type="evidence" value="ECO:0007669"/>
    <property type="project" value="InterPro"/>
</dbReference>
<evidence type="ECO:0000256" key="2">
    <source>
        <dbReference type="ARBA" id="ARBA00022723"/>
    </source>
</evidence>
<dbReference type="InterPro" id="IPR050182">
    <property type="entry name" value="Cytochrome_P450_fam2"/>
</dbReference>